<organism evidence="3 4">
    <name type="scientific">Parabacteroides goldsteinii CL02T12C30</name>
    <dbReference type="NCBI Taxonomy" id="999418"/>
    <lineage>
        <taxon>Bacteria</taxon>
        <taxon>Pseudomonadati</taxon>
        <taxon>Bacteroidota</taxon>
        <taxon>Bacteroidia</taxon>
        <taxon>Bacteroidales</taxon>
        <taxon>Tannerellaceae</taxon>
        <taxon>Parabacteroides</taxon>
    </lineage>
</organism>
<protein>
    <recommendedName>
        <fullName evidence="2">ATP-grasp domain-containing protein</fullName>
    </recommendedName>
</protein>
<gene>
    <name evidence="3" type="ORF">HMPREF1076_03959</name>
</gene>
<dbReference type="PROSITE" id="PS50975">
    <property type="entry name" value="ATP_GRASP"/>
    <property type="match status" value="1"/>
</dbReference>
<dbReference type="SUPFAM" id="SSF56059">
    <property type="entry name" value="Glutathione synthetase ATP-binding domain-like"/>
    <property type="match status" value="1"/>
</dbReference>
<reference evidence="3 4" key="1">
    <citation type="submission" date="2012-02" db="EMBL/GenBank/DDBJ databases">
        <title>The Genome Sequence of Parabacteroides goldsteinii CL02T12C30.</title>
        <authorList>
            <consortium name="The Broad Institute Genome Sequencing Platform"/>
            <person name="Earl A."/>
            <person name="Ward D."/>
            <person name="Feldgarden M."/>
            <person name="Gevers D."/>
            <person name="Zitomersky N.L."/>
            <person name="Coyne M.J."/>
            <person name="Comstock L.E."/>
            <person name="Young S.K."/>
            <person name="Zeng Q."/>
            <person name="Gargeya S."/>
            <person name="Fitzgerald M."/>
            <person name="Haas B."/>
            <person name="Abouelleil A."/>
            <person name="Alvarado L."/>
            <person name="Arachchi H.M."/>
            <person name="Berlin A."/>
            <person name="Chapman S.B."/>
            <person name="Gearin G."/>
            <person name="Goldberg J."/>
            <person name="Griggs A."/>
            <person name="Gujja S."/>
            <person name="Hansen M."/>
            <person name="Heiman D."/>
            <person name="Howarth C."/>
            <person name="Larimer J."/>
            <person name="Lui A."/>
            <person name="MacDonald P.J.P."/>
            <person name="McCowen C."/>
            <person name="Montmayeur A."/>
            <person name="Murphy C."/>
            <person name="Neiman D."/>
            <person name="Pearson M."/>
            <person name="Priest M."/>
            <person name="Roberts A."/>
            <person name="Saif S."/>
            <person name="Shea T."/>
            <person name="Sisk P."/>
            <person name="Stolte C."/>
            <person name="Sykes S."/>
            <person name="Wortman J."/>
            <person name="Nusbaum C."/>
            <person name="Birren B."/>
        </authorList>
    </citation>
    <scope>NUCLEOTIDE SEQUENCE [LARGE SCALE GENOMIC DNA]</scope>
    <source>
        <strain evidence="3 4">CL02T12C30</strain>
    </source>
</reference>
<name>K5ZGQ4_9BACT</name>
<dbReference type="Gene3D" id="3.30.470.20">
    <property type="entry name" value="ATP-grasp fold, B domain"/>
    <property type="match status" value="1"/>
</dbReference>
<comment type="caution">
    <text evidence="3">The sequence shown here is derived from an EMBL/GenBank/DDBJ whole genome shotgun (WGS) entry which is preliminary data.</text>
</comment>
<dbReference type="Proteomes" id="UP000006330">
    <property type="component" value="Unassembled WGS sequence"/>
</dbReference>
<dbReference type="InterPro" id="IPR005479">
    <property type="entry name" value="CPAse_ATP-bd"/>
</dbReference>
<dbReference type="HOGENOM" id="CLU_034084_2_1_10"/>
<dbReference type="InterPro" id="IPR011761">
    <property type="entry name" value="ATP-grasp"/>
</dbReference>
<evidence type="ECO:0000256" key="1">
    <source>
        <dbReference type="PROSITE-ProRule" id="PRU00409"/>
    </source>
</evidence>
<dbReference type="GO" id="GO:0005524">
    <property type="term" value="F:ATP binding"/>
    <property type="evidence" value="ECO:0007669"/>
    <property type="project" value="UniProtKB-UniRule"/>
</dbReference>
<dbReference type="AlphaFoldDB" id="K5ZGQ4"/>
<feature type="domain" description="ATP-grasp" evidence="2">
    <location>
        <begin position="117"/>
        <end position="305"/>
    </location>
</feature>
<keyword evidence="1" id="KW-0067">ATP-binding</keyword>
<evidence type="ECO:0000259" key="2">
    <source>
        <dbReference type="PROSITE" id="PS50975"/>
    </source>
</evidence>
<dbReference type="GO" id="GO:0046872">
    <property type="term" value="F:metal ion binding"/>
    <property type="evidence" value="ECO:0007669"/>
    <property type="project" value="InterPro"/>
</dbReference>
<dbReference type="EMBL" id="AGZO01000027">
    <property type="protein sequence ID" value="EKN10621.1"/>
    <property type="molecule type" value="Genomic_DNA"/>
</dbReference>
<accession>K5ZGQ4</accession>
<dbReference type="RefSeq" id="WP_007657057.1">
    <property type="nucleotide sequence ID" value="NZ_JH976474.1"/>
</dbReference>
<dbReference type="OrthoDB" id="9803907at2"/>
<sequence length="389" mass="44748">MRKVLILDGGATHAVAMAECLKQSGYSVSTMCSSKSEYGYHTKFADEHILGPDSHEKEYASWMINFLKKHRYDVLIPTSDTAAEFMSHYKRELLELSGVLIPDKTIFDDGYDKNKLMKICRENGFPHPLTIDLFGIKDFDNNNELVDFSYPALLKPNLTSGGRGMTLINSFEDLKVVYPAIHEQYGECHLQQFIKEGGRQVKVQIMTDSFGNVAYSSVIWKQRYYPVKGGSSCCNITIDDPEIVKTCGEVLKRIEWIGFADFDLIEDPDKKQLLIMEINPRIPACVRSAFKSGMDYATMIADMTVGQPLRRYVYEPGKRLRHLGFEMLWFLKSPDRFRAKPSWFSFWGKDLYYQDWICGDFSSFFWGTWGNFKKQLDPEFRKAKAGVKV</sequence>
<evidence type="ECO:0000313" key="4">
    <source>
        <dbReference type="Proteomes" id="UP000006330"/>
    </source>
</evidence>
<dbReference type="PATRIC" id="fig|999418.3.peg.4033"/>
<evidence type="ECO:0000313" key="3">
    <source>
        <dbReference type="EMBL" id="EKN10621.1"/>
    </source>
</evidence>
<dbReference type="Gene3D" id="3.40.50.20">
    <property type="match status" value="1"/>
</dbReference>
<keyword evidence="1" id="KW-0547">Nucleotide-binding</keyword>
<dbReference type="Pfam" id="PF02786">
    <property type="entry name" value="CPSase_L_D2"/>
    <property type="match status" value="1"/>
</dbReference>
<proteinExistence type="predicted"/>